<evidence type="ECO:0000256" key="6">
    <source>
        <dbReference type="ARBA" id="ARBA00048617"/>
    </source>
</evidence>
<sequence length="298" mass="32649">MAFIVHPFVANFQSRMAVCSRRKLSRARFVCVGPHDADSDSIAETCPQPVRVALTREIEKNEALYEALRLIYPRTEIVRLPCIETVSGEDSDKLPDELKNEIYSWIVITSPEAASVFIEAWRQAEYPEHGQVSVVGKATGDVLRAVGIEVSFQPSKATGKTLVREFPKPSLDKERVLYPSSAKASNVIAEGLTALGYTVVRLNTYSTEPVTFTEKYTLIGKGSHIVTFASPSAVKSWVSNVGVRKEVSAACIGETSAGAAREAGFERVYCPEKPGLEGWITAVCEAIKQREDGSLKAY</sequence>
<protein>
    <recommendedName>
        <fullName evidence="3 7">Uroporphyrinogen-III synthase</fullName>
        <ecNumber evidence="3 7">4.2.1.75</ecNumber>
    </recommendedName>
</protein>
<dbReference type="UniPathway" id="UPA00251">
    <property type="reaction ID" value="UER00320"/>
</dbReference>
<dbReference type="Pfam" id="PF02602">
    <property type="entry name" value="HEM4"/>
    <property type="match status" value="1"/>
</dbReference>
<gene>
    <name evidence="9" type="ORF">BWQ96_02249</name>
</gene>
<dbReference type="STRING" id="448386.A0A2V3J0M8"/>
<evidence type="ECO:0000313" key="9">
    <source>
        <dbReference type="EMBL" id="PXF47863.1"/>
    </source>
</evidence>
<dbReference type="InterPro" id="IPR039793">
    <property type="entry name" value="UROS/Hem4"/>
</dbReference>
<feature type="domain" description="Tetrapyrrole biosynthesis uroporphyrinogen III synthase" evidence="8">
    <location>
        <begin position="76"/>
        <end position="280"/>
    </location>
</feature>
<dbReference type="GO" id="GO:0006782">
    <property type="term" value="P:protoporphyrinogen IX biosynthetic process"/>
    <property type="evidence" value="ECO:0007669"/>
    <property type="project" value="UniProtKB-UniRule"/>
</dbReference>
<dbReference type="InterPro" id="IPR003754">
    <property type="entry name" value="4pyrrol_synth_uPrphyn_synth"/>
</dbReference>
<comment type="function">
    <text evidence="7">Catalyzes cyclization of the linear tetrapyrrole, hydroxymethylbilane, to the macrocyclic uroporphyrinogen III.</text>
</comment>
<evidence type="ECO:0000256" key="2">
    <source>
        <dbReference type="ARBA" id="ARBA00008133"/>
    </source>
</evidence>
<keyword evidence="10" id="KW-1185">Reference proteome</keyword>
<evidence type="ECO:0000256" key="1">
    <source>
        <dbReference type="ARBA" id="ARBA00004772"/>
    </source>
</evidence>
<name>A0A2V3J0M8_9FLOR</name>
<evidence type="ECO:0000256" key="7">
    <source>
        <dbReference type="RuleBase" id="RU366031"/>
    </source>
</evidence>
<dbReference type="EMBL" id="NBIV01000018">
    <property type="protein sequence ID" value="PXF47863.1"/>
    <property type="molecule type" value="Genomic_DNA"/>
</dbReference>
<keyword evidence="4 7" id="KW-0456">Lyase</keyword>
<evidence type="ECO:0000256" key="5">
    <source>
        <dbReference type="ARBA" id="ARBA00023244"/>
    </source>
</evidence>
<dbReference type="GO" id="GO:0006780">
    <property type="term" value="P:uroporphyrinogen III biosynthetic process"/>
    <property type="evidence" value="ECO:0007669"/>
    <property type="project" value="UniProtKB-UniRule"/>
</dbReference>
<dbReference type="GO" id="GO:0004852">
    <property type="term" value="F:uroporphyrinogen-III synthase activity"/>
    <property type="evidence" value="ECO:0007669"/>
    <property type="project" value="UniProtKB-UniRule"/>
</dbReference>
<reference evidence="9 10" key="1">
    <citation type="journal article" date="2018" name="Mol. Biol. Evol.">
        <title>Analysis of the draft genome of the red seaweed Gracilariopsis chorda provides insights into genome size evolution in Rhodophyta.</title>
        <authorList>
            <person name="Lee J."/>
            <person name="Yang E.C."/>
            <person name="Graf L."/>
            <person name="Yang J.H."/>
            <person name="Qiu H."/>
            <person name="Zel Zion U."/>
            <person name="Chan C.X."/>
            <person name="Stephens T.G."/>
            <person name="Weber A.P.M."/>
            <person name="Boo G.H."/>
            <person name="Boo S.M."/>
            <person name="Kim K.M."/>
            <person name="Shin Y."/>
            <person name="Jung M."/>
            <person name="Lee S.J."/>
            <person name="Yim H.S."/>
            <person name="Lee J.H."/>
            <person name="Bhattacharya D."/>
            <person name="Yoon H.S."/>
        </authorList>
    </citation>
    <scope>NUCLEOTIDE SEQUENCE [LARGE SCALE GENOMIC DNA]</scope>
    <source>
        <strain evidence="9 10">SKKU-2015</strain>
        <tissue evidence="9">Whole body</tissue>
    </source>
</reference>
<comment type="similarity">
    <text evidence="2 7">Belongs to the uroporphyrinogen-III synthase family.</text>
</comment>
<dbReference type="AlphaFoldDB" id="A0A2V3J0M8"/>
<comment type="pathway">
    <text evidence="1 7">Porphyrin-containing compound metabolism; protoporphyrin-IX biosynthesis; coproporphyrinogen-III from 5-aminolevulinate: step 3/4.</text>
</comment>
<dbReference type="SUPFAM" id="SSF69618">
    <property type="entry name" value="HemD-like"/>
    <property type="match status" value="1"/>
</dbReference>
<evidence type="ECO:0000259" key="8">
    <source>
        <dbReference type="Pfam" id="PF02602"/>
    </source>
</evidence>
<keyword evidence="5 7" id="KW-0627">Porphyrin biosynthesis</keyword>
<dbReference type="PANTHER" id="PTHR38042">
    <property type="entry name" value="UROPORPHYRINOGEN-III SYNTHASE, CHLOROPLASTIC"/>
    <property type="match status" value="1"/>
</dbReference>
<evidence type="ECO:0000256" key="4">
    <source>
        <dbReference type="ARBA" id="ARBA00023239"/>
    </source>
</evidence>
<evidence type="ECO:0000256" key="3">
    <source>
        <dbReference type="ARBA" id="ARBA00013109"/>
    </source>
</evidence>
<comment type="caution">
    <text evidence="9">The sequence shown here is derived from an EMBL/GenBank/DDBJ whole genome shotgun (WGS) entry which is preliminary data.</text>
</comment>
<accession>A0A2V3J0M8</accession>
<dbReference type="PANTHER" id="PTHR38042:SF1">
    <property type="entry name" value="UROPORPHYRINOGEN-III SYNTHASE, CHLOROPLASTIC"/>
    <property type="match status" value="1"/>
</dbReference>
<dbReference type="InterPro" id="IPR036108">
    <property type="entry name" value="4pyrrol_syn_uPrphyn_synt_sf"/>
</dbReference>
<dbReference type="Proteomes" id="UP000247409">
    <property type="component" value="Unassembled WGS sequence"/>
</dbReference>
<organism evidence="9 10">
    <name type="scientific">Gracilariopsis chorda</name>
    <dbReference type="NCBI Taxonomy" id="448386"/>
    <lineage>
        <taxon>Eukaryota</taxon>
        <taxon>Rhodophyta</taxon>
        <taxon>Florideophyceae</taxon>
        <taxon>Rhodymeniophycidae</taxon>
        <taxon>Gracilariales</taxon>
        <taxon>Gracilariaceae</taxon>
        <taxon>Gracilariopsis</taxon>
    </lineage>
</organism>
<dbReference type="Gene3D" id="3.40.50.10090">
    <property type="match status" value="2"/>
</dbReference>
<comment type="catalytic activity">
    <reaction evidence="6 7">
        <text>hydroxymethylbilane = uroporphyrinogen III + H2O</text>
        <dbReference type="Rhea" id="RHEA:18965"/>
        <dbReference type="ChEBI" id="CHEBI:15377"/>
        <dbReference type="ChEBI" id="CHEBI:57308"/>
        <dbReference type="ChEBI" id="CHEBI:57845"/>
        <dbReference type="EC" id="4.2.1.75"/>
    </reaction>
</comment>
<dbReference type="EC" id="4.2.1.75" evidence="3 7"/>
<proteinExistence type="inferred from homology"/>
<evidence type="ECO:0000313" key="10">
    <source>
        <dbReference type="Proteomes" id="UP000247409"/>
    </source>
</evidence>
<dbReference type="OrthoDB" id="443551at2759"/>
<dbReference type="CDD" id="cd06578">
    <property type="entry name" value="HemD"/>
    <property type="match status" value="1"/>
</dbReference>